<feature type="region of interest" description="Disordered" evidence="1">
    <location>
        <begin position="43"/>
        <end position="89"/>
    </location>
</feature>
<feature type="compositionally biased region" description="Low complexity" evidence="1">
    <location>
        <begin position="218"/>
        <end position="252"/>
    </location>
</feature>
<dbReference type="PROSITE" id="PS51782">
    <property type="entry name" value="LYSM"/>
    <property type="match status" value="1"/>
</dbReference>
<dbReference type="PANTHER" id="PTHR34700">
    <property type="entry name" value="POTASSIUM BINDING PROTEIN KBP"/>
    <property type="match status" value="1"/>
</dbReference>
<feature type="domain" description="LysM" evidence="2">
    <location>
        <begin position="439"/>
        <end position="488"/>
    </location>
</feature>
<gene>
    <name evidence="3" type="ORF">EB233_23880</name>
</gene>
<feature type="region of interest" description="Disordered" evidence="1">
    <location>
        <begin position="377"/>
        <end position="407"/>
    </location>
</feature>
<dbReference type="PANTHER" id="PTHR34700:SF4">
    <property type="entry name" value="PHAGE-LIKE ELEMENT PBSX PROTEIN XKDP"/>
    <property type="match status" value="1"/>
</dbReference>
<name>A0A6M7UMX2_9HYPH</name>
<dbReference type="AlphaFoldDB" id="A0A6M7UMX2"/>
<sequence>MAINPLKAFLFAAGGTVAVGGTAYVSGALDPYLHPTPAPQVAALTPPVAPKPADPGTEGRLPAPAVPAAPAAAPQATAPAAPATEAPAAPAVDAKAPAAQAPAAAGPVAPTFDVVRVESNGSIVVAGNAAPNSKVEILNGTTVLGSTVAGPDGAFVIVLDDPLKPGDYTIALRSTVGTVVTASAQTAVVAVPKDAAGQVLAMVEEPGKPAELLTVPAPETKPAAPATGDQAAAPAPAAPAAAAKAPATGAPAPAAPAPAPAVVETTPAPAAPATPPAAAVAEPKIVVEAVEIDGNKIFVAGLADPGRKVRAYANEILLGEAQTSPDGHFLVEATRDIPVGSYTIHVDGLDADGVKVVARAAVPFEREPGEAVAAVAPAETKPADAKPAETKPAAPAAAEAPAAPAPAAPAAEAPAVVAAATPPSDVPEVVSPKLEHADGAVIIRRNDTLWRISRRVYGHGVRYSTIYLANQDQIRDPNRIWPGQVFKVPEKSKEGEAADLKAMGEQATTAPTKTQ</sequence>
<dbReference type="InterPro" id="IPR013783">
    <property type="entry name" value="Ig-like_fold"/>
</dbReference>
<dbReference type="CDD" id="cd00118">
    <property type="entry name" value="LysM"/>
    <property type="match status" value="1"/>
</dbReference>
<proteinExistence type="predicted"/>
<dbReference type="SUPFAM" id="SSF54106">
    <property type="entry name" value="LysM domain"/>
    <property type="match status" value="1"/>
</dbReference>
<evidence type="ECO:0000313" key="3">
    <source>
        <dbReference type="EMBL" id="QKC78156.1"/>
    </source>
</evidence>
<feature type="compositionally biased region" description="Low complexity" evidence="1">
    <location>
        <begin position="390"/>
        <end position="402"/>
    </location>
</feature>
<dbReference type="RefSeq" id="WP_064991757.1">
    <property type="nucleotide sequence ID" value="NZ_CP033361.1"/>
</dbReference>
<dbReference type="InterPro" id="IPR018392">
    <property type="entry name" value="LysM"/>
</dbReference>
<dbReference type="SMART" id="SM00257">
    <property type="entry name" value="LysM"/>
    <property type="match status" value="1"/>
</dbReference>
<evidence type="ECO:0000256" key="1">
    <source>
        <dbReference type="SAM" id="MobiDB-lite"/>
    </source>
</evidence>
<evidence type="ECO:0000259" key="2">
    <source>
        <dbReference type="PROSITE" id="PS51782"/>
    </source>
</evidence>
<dbReference type="Gene3D" id="3.10.350.10">
    <property type="entry name" value="LysM domain"/>
    <property type="match status" value="1"/>
</dbReference>
<feature type="compositionally biased region" description="Low complexity" evidence="1">
    <location>
        <begin position="62"/>
        <end position="89"/>
    </location>
</feature>
<feature type="region of interest" description="Disordered" evidence="1">
    <location>
        <begin position="218"/>
        <end position="260"/>
    </location>
</feature>
<dbReference type="EMBL" id="CP033361">
    <property type="protein sequence ID" value="QKC78156.1"/>
    <property type="molecule type" value="Genomic_DNA"/>
</dbReference>
<accession>A0A6M7UMX2</accession>
<dbReference type="Gene3D" id="2.60.40.10">
    <property type="entry name" value="Immunoglobulins"/>
    <property type="match status" value="1"/>
</dbReference>
<protein>
    <submittedName>
        <fullName evidence="3">LysM peptidoglycan-binding domain-containing protein</fullName>
    </submittedName>
</protein>
<dbReference type="InterPro" id="IPR036779">
    <property type="entry name" value="LysM_dom_sf"/>
</dbReference>
<dbReference type="KEGG" id="merd:EB233_23880"/>
<keyword evidence="4" id="KW-1185">Reference proteome</keyword>
<dbReference type="Pfam" id="PF01476">
    <property type="entry name" value="LysM"/>
    <property type="match status" value="1"/>
</dbReference>
<organism evidence="3 4">
    <name type="scientific">Mesorhizobium erdmanii</name>
    <dbReference type="NCBI Taxonomy" id="1777866"/>
    <lineage>
        <taxon>Bacteria</taxon>
        <taxon>Pseudomonadati</taxon>
        <taxon>Pseudomonadota</taxon>
        <taxon>Alphaproteobacteria</taxon>
        <taxon>Hyphomicrobiales</taxon>
        <taxon>Phyllobacteriaceae</taxon>
        <taxon>Mesorhizobium</taxon>
    </lineage>
</organism>
<feature type="region of interest" description="Disordered" evidence="1">
    <location>
        <begin position="491"/>
        <end position="515"/>
    </location>
</feature>
<feature type="compositionally biased region" description="Polar residues" evidence="1">
    <location>
        <begin position="506"/>
        <end position="515"/>
    </location>
</feature>
<dbReference type="Proteomes" id="UP000503339">
    <property type="component" value="Chromosome"/>
</dbReference>
<reference evidence="3 4" key="1">
    <citation type="submission" date="2018-10" db="EMBL/GenBank/DDBJ databases">
        <authorList>
            <person name="Perry B.J."/>
            <person name="Sullivan J.T."/>
            <person name="Murphy R.J.T."/>
            <person name="Ramsay J.P."/>
            <person name="Ronson C.W."/>
        </authorList>
    </citation>
    <scope>NUCLEOTIDE SEQUENCE [LARGE SCALE GENOMIC DNA]</scope>
    <source>
        <strain evidence="3 4">NZP2014</strain>
    </source>
</reference>
<evidence type="ECO:0000313" key="4">
    <source>
        <dbReference type="Proteomes" id="UP000503339"/>
    </source>
</evidence>
<dbReference type="InterPro" id="IPR052196">
    <property type="entry name" value="Bact_Kbp"/>
</dbReference>